<evidence type="ECO:0000256" key="1">
    <source>
        <dbReference type="ARBA" id="ARBA00022679"/>
    </source>
</evidence>
<dbReference type="CDD" id="cd02440">
    <property type="entry name" value="AdoMet_MTases"/>
    <property type="match status" value="1"/>
</dbReference>
<dbReference type="SUPFAM" id="SSF53335">
    <property type="entry name" value="S-adenosyl-L-methionine-dependent methyltransferases"/>
    <property type="match status" value="1"/>
</dbReference>
<dbReference type="PANTHER" id="PTHR43300:SF11">
    <property type="entry name" value="ACETYLTRANSFERASE RV3034C-RELATED"/>
    <property type="match status" value="1"/>
</dbReference>
<dbReference type="InterPro" id="IPR001451">
    <property type="entry name" value="Hexapep"/>
</dbReference>
<dbReference type="AlphaFoldDB" id="A0A934N8T2"/>
<organism evidence="5 6">
    <name type="scientific">Candidatus Amunia macphersoniae</name>
    <dbReference type="NCBI Taxonomy" id="3127014"/>
    <lineage>
        <taxon>Bacteria</taxon>
        <taxon>Bacillati</taxon>
        <taxon>Candidatus Dormiibacterota</taxon>
        <taxon>Candidatus Dormibacteria</taxon>
        <taxon>Candidatus Aeolococcales</taxon>
        <taxon>Candidatus Aeolococcaceae</taxon>
        <taxon>Candidatus Amunia</taxon>
    </lineage>
</organism>
<dbReference type="SUPFAM" id="SSF51161">
    <property type="entry name" value="Trimeric LpxA-like enzymes"/>
    <property type="match status" value="1"/>
</dbReference>
<dbReference type="PANTHER" id="PTHR43300">
    <property type="entry name" value="ACETYLTRANSFERASE"/>
    <property type="match status" value="1"/>
</dbReference>
<dbReference type="InterPro" id="IPR050179">
    <property type="entry name" value="Trans_hexapeptide_repeat"/>
</dbReference>
<feature type="region of interest" description="Disordered" evidence="3">
    <location>
        <begin position="323"/>
        <end position="342"/>
    </location>
</feature>
<feature type="domain" description="Methyltransferase type 11" evidence="4">
    <location>
        <begin position="7"/>
        <end position="101"/>
    </location>
</feature>
<dbReference type="Gene3D" id="2.160.10.10">
    <property type="entry name" value="Hexapeptide repeat proteins"/>
    <property type="match status" value="1"/>
</dbReference>
<keyword evidence="5" id="KW-0489">Methyltransferase</keyword>
<proteinExistence type="predicted"/>
<gene>
    <name evidence="5" type="ORF">JF887_02265</name>
</gene>
<dbReference type="PROSITE" id="PS00101">
    <property type="entry name" value="HEXAPEP_TRANSFERASES"/>
    <property type="match status" value="1"/>
</dbReference>
<dbReference type="GO" id="GO:0008757">
    <property type="term" value="F:S-adenosylmethionine-dependent methyltransferase activity"/>
    <property type="evidence" value="ECO:0007669"/>
    <property type="project" value="InterPro"/>
</dbReference>
<evidence type="ECO:0000259" key="4">
    <source>
        <dbReference type="Pfam" id="PF08241"/>
    </source>
</evidence>
<name>A0A934N8T2_9BACT</name>
<comment type="caution">
    <text evidence="5">The sequence shown here is derived from an EMBL/GenBank/DDBJ whole genome shotgun (WGS) entry which is preliminary data.</text>
</comment>
<dbReference type="InterPro" id="IPR018357">
    <property type="entry name" value="Hexapep_transf_CS"/>
</dbReference>
<dbReference type="Pfam" id="PF00132">
    <property type="entry name" value="Hexapep"/>
    <property type="match status" value="1"/>
</dbReference>
<evidence type="ECO:0000256" key="2">
    <source>
        <dbReference type="ARBA" id="ARBA00022737"/>
    </source>
</evidence>
<evidence type="ECO:0000313" key="6">
    <source>
        <dbReference type="Proteomes" id="UP000614410"/>
    </source>
</evidence>
<dbReference type="InterPro" id="IPR011004">
    <property type="entry name" value="Trimer_LpxA-like_sf"/>
</dbReference>
<reference evidence="5 6" key="1">
    <citation type="submission" date="2020-10" db="EMBL/GenBank/DDBJ databases">
        <title>Ca. Dormibacterota MAGs.</title>
        <authorList>
            <person name="Montgomery K."/>
        </authorList>
    </citation>
    <scope>NUCLEOTIDE SEQUENCE [LARGE SCALE GENOMIC DNA]</scope>
    <source>
        <strain evidence="5">Mitchell_Peninsula_5</strain>
    </source>
</reference>
<keyword evidence="2" id="KW-0677">Repeat</keyword>
<dbReference type="GO" id="GO:0032259">
    <property type="term" value="P:methylation"/>
    <property type="evidence" value="ECO:0007669"/>
    <property type="project" value="UniProtKB-KW"/>
</dbReference>
<dbReference type="Pfam" id="PF08241">
    <property type="entry name" value="Methyltransf_11"/>
    <property type="match status" value="1"/>
</dbReference>
<keyword evidence="1" id="KW-0808">Transferase</keyword>
<evidence type="ECO:0000313" key="5">
    <source>
        <dbReference type="EMBL" id="MBJ7608242.1"/>
    </source>
</evidence>
<protein>
    <submittedName>
        <fullName evidence="5">Methyltransferase domain-containing protein</fullName>
    </submittedName>
</protein>
<dbReference type="EMBL" id="JAEKNN010000009">
    <property type="protein sequence ID" value="MBJ7608242.1"/>
    <property type="molecule type" value="Genomic_DNA"/>
</dbReference>
<dbReference type="CDD" id="cd03349">
    <property type="entry name" value="LbH_XAT"/>
    <property type="match status" value="1"/>
</dbReference>
<evidence type="ECO:0000256" key="3">
    <source>
        <dbReference type="SAM" id="MobiDB-lite"/>
    </source>
</evidence>
<sequence>MGDRDVLDIGAGAGYGAAILGTTAKSVIGVDLDASAVAYSTAHYASHNVRFETGSAVDLGLIDDASVDVAVCFEVIEHVAEQEETMRNIRRVLRPGGFLIVSSPDRELYSEASDVHNPFHVHELTQGEFESLLGVHFANHAILRQSFVVGSTIAALSGSESGQSRLDFSGHPQAQTWQADDVEWRQYVVAVASESPIPSVPSSSHLYDTALTFRQDAYRWLGEAQSAAWWEQRHREEQSLLKDANSRADIATASLATAEASLRQVQVEAEARLMQMQADSEETRRWRERYEPVVESRSWRAMESAHLLAWRLSWRAQRMLGRTPQETDGAMSRTAGGGTPAHTAAAEPEVLFMGRHSYETPKVTVYPGDDARVFIGNFASLAVDVEIIPGGLHRHDMVASYAFRAHFELEGAYADGLPTKRGDVRIGHDAYIGRGAMVLSGVTVGDGAVVGAGAVVASDVRPYAIVVGNPAREIRRRFSDGIVDALLAIGWWHWPDGVIFERIDDLNGLAVEEFVEKYRRPSQ</sequence>
<dbReference type="InterPro" id="IPR013216">
    <property type="entry name" value="Methyltransf_11"/>
</dbReference>
<dbReference type="Gene3D" id="3.40.50.150">
    <property type="entry name" value="Vaccinia Virus protein VP39"/>
    <property type="match status" value="1"/>
</dbReference>
<dbReference type="Proteomes" id="UP000614410">
    <property type="component" value="Unassembled WGS sequence"/>
</dbReference>
<accession>A0A934N8T2</accession>
<dbReference type="InterPro" id="IPR029063">
    <property type="entry name" value="SAM-dependent_MTases_sf"/>
</dbReference>